<evidence type="ECO:0000256" key="2">
    <source>
        <dbReference type="ARBA" id="ARBA00012438"/>
    </source>
</evidence>
<feature type="modified residue" description="Phosphohistidine" evidence="12">
    <location>
        <position position="47"/>
    </location>
</feature>
<organism evidence="16 17">
    <name type="scientific">Zobellella denitrificans</name>
    <dbReference type="NCBI Taxonomy" id="347534"/>
    <lineage>
        <taxon>Bacteria</taxon>
        <taxon>Pseudomonadati</taxon>
        <taxon>Pseudomonadota</taxon>
        <taxon>Gammaproteobacteria</taxon>
        <taxon>Aeromonadales</taxon>
        <taxon>Aeromonadaceae</taxon>
        <taxon>Zobellella</taxon>
    </lineage>
</organism>
<dbReference type="InterPro" id="IPR051315">
    <property type="entry name" value="Bact_Chemotaxis_CheA"/>
</dbReference>
<dbReference type="InterPro" id="IPR003594">
    <property type="entry name" value="HATPase_dom"/>
</dbReference>
<dbReference type="Pfam" id="PF02895">
    <property type="entry name" value="H-kinase_dim"/>
    <property type="match status" value="1"/>
</dbReference>
<dbReference type="FunFam" id="3.30.565.10:FF:000016">
    <property type="entry name" value="Chemotaxis protein CheA, putative"/>
    <property type="match status" value="1"/>
</dbReference>
<dbReference type="EC" id="2.7.13.3" evidence="2"/>
<dbReference type="InterPro" id="IPR036097">
    <property type="entry name" value="HisK_dim/P_sf"/>
</dbReference>
<dbReference type="InterPro" id="IPR036641">
    <property type="entry name" value="HPT_dom_sf"/>
</dbReference>
<dbReference type="Proteomes" id="UP000217763">
    <property type="component" value="Chromosome"/>
</dbReference>
<dbReference type="PROSITE" id="PS50851">
    <property type="entry name" value="CHEW"/>
    <property type="match status" value="1"/>
</dbReference>
<dbReference type="Gene3D" id="2.30.30.40">
    <property type="entry name" value="SH3 Domains"/>
    <property type="match status" value="1"/>
</dbReference>
<keyword evidence="4" id="KW-0145">Chemotaxis</keyword>
<evidence type="ECO:0000256" key="1">
    <source>
        <dbReference type="ARBA" id="ARBA00000085"/>
    </source>
</evidence>
<keyword evidence="17" id="KW-1185">Reference proteome</keyword>
<name>A0A291HSD7_9GAMM</name>
<evidence type="ECO:0000256" key="3">
    <source>
        <dbReference type="ARBA" id="ARBA00021495"/>
    </source>
</evidence>
<dbReference type="SUPFAM" id="SSF47384">
    <property type="entry name" value="Homodimeric domain of signal transducing histidine kinase"/>
    <property type="match status" value="1"/>
</dbReference>
<dbReference type="Pfam" id="PF02518">
    <property type="entry name" value="HATPase_c"/>
    <property type="match status" value="1"/>
</dbReference>
<evidence type="ECO:0000256" key="8">
    <source>
        <dbReference type="ARBA" id="ARBA00022777"/>
    </source>
</evidence>
<dbReference type="InterPro" id="IPR005467">
    <property type="entry name" value="His_kinase_dom"/>
</dbReference>
<dbReference type="Gene3D" id="1.20.120.160">
    <property type="entry name" value="HPT domain"/>
    <property type="match status" value="1"/>
</dbReference>
<dbReference type="GO" id="GO:0006935">
    <property type="term" value="P:chemotaxis"/>
    <property type="evidence" value="ECO:0007669"/>
    <property type="project" value="UniProtKB-KW"/>
</dbReference>
<gene>
    <name evidence="16" type="ORF">AN401_15080</name>
</gene>
<dbReference type="CDD" id="cd00731">
    <property type="entry name" value="CheA_reg"/>
    <property type="match status" value="1"/>
</dbReference>
<dbReference type="InterPro" id="IPR004105">
    <property type="entry name" value="CheA-like_dim"/>
</dbReference>
<dbReference type="GO" id="GO:0000155">
    <property type="term" value="F:phosphorelay sensor kinase activity"/>
    <property type="evidence" value="ECO:0007669"/>
    <property type="project" value="InterPro"/>
</dbReference>
<dbReference type="InterPro" id="IPR008207">
    <property type="entry name" value="Sig_transdc_His_kin_Hpt_dom"/>
</dbReference>
<dbReference type="CDD" id="cd16916">
    <property type="entry name" value="HATPase_CheA-like"/>
    <property type="match status" value="1"/>
</dbReference>
<dbReference type="KEGG" id="zdf:AN401_15080"/>
<dbReference type="GO" id="GO:0005524">
    <property type="term" value="F:ATP binding"/>
    <property type="evidence" value="ECO:0007669"/>
    <property type="project" value="UniProtKB-KW"/>
</dbReference>
<keyword evidence="9" id="KW-0067">ATP-binding</keyword>
<protein>
    <recommendedName>
        <fullName evidence="3">Chemotaxis protein CheA</fullName>
        <ecNumber evidence="2">2.7.13.3</ecNumber>
    </recommendedName>
</protein>
<keyword evidence="5 12" id="KW-0597">Phosphoprotein</keyword>
<keyword evidence="8" id="KW-0418">Kinase</keyword>
<evidence type="ECO:0000256" key="12">
    <source>
        <dbReference type="PROSITE-ProRule" id="PRU00110"/>
    </source>
</evidence>
<keyword evidence="6" id="KW-0808">Transferase</keyword>
<accession>A0A291HSD7</accession>
<dbReference type="RefSeq" id="WP_096779831.1">
    <property type="nucleotide sequence ID" value="NZ_CP012621.1"/>
</dbReference>
<dbReference type="InterPro" id="IPR037006">
    <property type="entry name" value="CheA-like_homodim_sf"/>
</dbReference>
<evidence type="ECO:0000259" key="15">
    <source>
        <dbReference type="PROSITE" id="PS50894"/>
    </source>
</evidence>
<dbReference type="SMART" id="SM00073">
    <property type="entry name" value="HPT"/>
    <property type="match status" value="1"/>
</dbReference>
<dbReference type="AlphaFoldDB" id="A0A291HSD7"/>
<dbReference type="PRINTS" id="PR00344">
    <property type="entry name" value="BCTRLSENSOR"/>
</dbReference>
<evidence type="ECO:0000256" key="10">
    <source>
        <dbReference type="ARBA" id="ARBA00023012"/>
    </source>
</evidence>
<evidence type="ECO:0000256" key="6">
    <source>
        <dbReference type="ARBA" id="ARBA00022679"/>
    </source>
</evidence>
<evidence type="ECO:0000256" key="11">
    <source>
        <dbReference type="ARBA" id="ARBA00035100"/>
    </source>
</evidence>
<dbReference type="SMART" id="SM00260">
    <property type="entry name" value="CheW"/>
    <property type="match status" value="1"/>
</dbReference>
<dbReference type="Gene3D" id="3.30.565.10">
    <property type="entry name" value="Histidine kinase-like ATPase, C-terminal domain"/>
    <property type="match status" value="1"/>
</dbReference>
<dbReference type="SUPFAM" id="SSF50341">
    <property type="entry name" value="CheW-like"/>
    <property type="match status" value="1"/>
</dbReference>
<keyword evidence="7" id="KW-0547">Nucleotide-binding</keyword>
<keyword evidence="10" id="KW-0902">Two-component regulatory system</keyword>
<dbReference type="PANTHER" id="PTHR43395">
    <property type="entry name" value="SENSOR HISTIDINE KINASE CHEA"/>
    <property type="match status" value="1"/>
</dbReference>
<dbReference type="PROSITE" id="PS50109">
    <property type="entry name" value="HIS_KIN"/>
    <property type="match status" value="1"/>
</dbReference>
<feature type="domain" description="HPt" evidence="15">
    <location>
        <begin position="1"/>
        <end position="104"/>
    </location>
</feature>
<evidence type="ECO:0000259" key="14">
    <source>
        <dbReference type="PROSITE" id="PS50851"/>
    </source>
</evidence>
<dbReference type="InterPro" id="IPR036890">
    <property type="entry name" value="HATPase_C_sf"/>
</dbReference>
<dbReference type="GO" id="GO:0005737">
    <property type="term" value="C:cytoplasm"/>
    <property type="evidence" value="ECO:0007669"/>
    <property type="project" value="InterPro"/>
</dbReference>
<dbReference type="FunFam" id="2.30.30.40:FF:000048">
    <property type="entry name" value="Chemotaxis protein CheA, putative"/>
    <property type="match status" value="1"/>
</dbReference>
<dbReference type="SUPFAM" id="SSF47226">
    <property type="entry name" value="Histidine-containing phosphotransfer domain, HPT domain"/>
    <property type="match status" value="1"/>
</dbReference>
<dbReference type="Pfam" id="PF01584">
    <property type="entry name" value="CheW"/>
    <property type="match status" value="1"/>
</dbReference>
<dbReference type="SUPFAM" id="SSF55874">
    <property type="entry name" value="ATPase domain of HSP90 chaperone/DNA topoisomerase II/histidine kinase"/>
    <property type="match status" value="1"/>
</dbReference>
<dbReference type="SMART" id="SM01231">
    <property type="entry name" value="H-kinase_dim"/>
    <property type="match status" value="1"/>
</dbReference>
<evidence type="ECO:0000256" key="4">
    <source>
        <dbReference type="ARBA" id="ARBA00022500"/>
    </source>
</evidence>
<dbReference type="InterPro" id="IPR036061">
    <property type="entry name" value="CheW-like_dom_sf"/>
</dbReference>
<comment type="catalytic activity">
    <reaction evidence="1">
        <text>ATP + protein L-histidine = ADP + protein N-phospho-L-histidine.</text>
        <dbReference type="EC" id="2.7.13.3"/>
    </reaction>
</comment>
<dbReference type="SMART" id="SM00387">
    <property type="entry name" value="HATPase_c"/>
    <property type="match status" value="1"/>
</dbReference>
<evidence type="ECO:0000313" key="17">
    <source>
        <dbReference type="Proteomes" id="UP000217763"/>
    </source>
</evidence>
<evidence type="ECO:0000256" key="7">
    <source>
        <dbReference type="ARBA" id="ARBA00022741"/>
    </source>
</evidence>
<dbReference type="Pfam" id="PF01627">
    <property type="entry name" value="Hpt"/>
    <property type="match status" value="1"/>
</dbReference>
<dbReference type="EMBL" id="CP012621">
    <property type="protein sequence ID" value="ATG75022.1"/>
    <property type="molecule type" value="Genomic_DNA"/>
</dbReference>
<dbReference type="Gene3D" id="1.10.287.560">
    <property type="entry name" value="Histidine kinase CheA-like, homodimeric domain"/>
    <property type="match status" value="1"/>
</dbReference>
<reference evidence="17" key="1">
    <citation type="submission" date="2015-09" db="EMBL/GenBank/DDBJ databases">
        <authorList>
            <person name="Shao Z."/>
            <person name="Wang L."/>
        </authorList>
    </citation>
    <scope>NUCLEOTIDE SEQUENCE [LARGE SCALE GENOMIC DNA]</scope>
    <source>
        <strain evidence="17">F13-1</strain>
    </source>
</reference>
<feature type="domain" description="Histidine kinase" evidence="13">
    <location>
        <begin position="366"/>
        <end position="572"/>
    </location>
</feature>
<feature type="domain" description="CheW-like" evidence="14">
    <location>
        <begin position="574"/>
        <end position="706"/>
    </location>
</feature>
<comment type="function">
    <text evidence="11">Involved in the transmission of sensory signals from the chemoreceptors to the flagellar motors. CheA is autophosphorylated; it can transfer its phosphate group to either CheB or CheY.</text>
</comment>
<dbReference type="InterPro" id="IPR002545">
    <property type="entry name" value="CheW-lke_dom"/>
</dbReference>
<evidence type="ECO:0000256" key="5">
    <source>
        <dbReference type="ARBA" id="ARBA00022553"/>
    </source>
</evidence>
<evidence type="ECO:0000256" key="9">
    <source>
        <dbReference type="ARBA" id="ARBA00022840"/>
    </source>
</evidence>
<dbReference type="PANTHER" id="PTHR43395:SF10">
    <property type="entry name" value="CHEMOTAXIS PROTEIN CHEA"/>
    <property type="match status" value="1"/>
</dbReference>
<proteinExistence type="predicted"/>
<evidence type="ECO:0000259" key="13">
    <source>
        <dbReference type="PROSITE" id="PS50109"/>
    </source>
</evidence>
<dbReference type="InterPro" id="IPR004358">
    <property type="entry name" value="Sig_transdc_His_kin-like_C"/>
</dbReference>
<dbReference type="PROSITE" id="PS50894">
    <property type="entry name" value="HPT"/>
    <property type="match status" value="1"/>
</dbReference>
<evidence type="ECO:0000313" key="16">
    <source>
        <dbReference type="EMBL" id="ATG75022.1"/>
    </source>
</evidence>
<sequence length="714" mass="77151">MSINLDQVLHTFIDEARELLQEMESGLLGLEQEAGAEVLDAIFRAAHTIKGSAGLFGLDPIVDFTHVVEDVLDRLREGKLAADAELVALLLAGRDHIEQLVDGVARGEPPAADTLERGRALLARLQAFRGGVPAPVATDGPVSRQPREEESEAAASLWHLSLRFGPEVLRNGMDPLSFLRYLGTMGRILSLTTLTDTMPAAAEMDPESCYLGFELDFQSEADKAAIAEVFDFVRDDCELQILPHHGKVSEYIALIRSLPEDDARLGEILVASGALTRQELEQAAAEAAPAPRLGEVLVGQQAVAPVLVQTALEKQSQGREQKKKESRYIRVQADKLDELINLVGELVIAGAGVKLLAQRAQDTALQEATSLVSELMEEIRDGALRLRMVPIGDTFNRFQRVVHDVSQELGKDIALHISGADTELDKTVIEKIGDPLMHLLRNAMDHGIETPAARLAAGKPATGNLRLNAFHDAGSIVIEIADDGAGLDRERILQKAMERELVPPGTSLSEQEVYQLIFEPGFSTADTVTNLSGRGVGMDVVRRNILALRGRIDLDSRPGQGTRISIRLPLTLAIIDGFLVGVGGERYVVPLDTVQECIELSEADRRLAREHSYLNLRGEVLPLIKLGEHFGLAAAKGRRENVVVVQCAGQKAGLVVDELLGEHQTVIKPLGKLFGALRGIGGSTILGDGSVALILDVSSFVQAMISREGRALSA</sequence>
<dbReference type="CDD" id="cd00088">
    <property type="entry name" value="HPT"/>
    <property type="match status" value="1"/>
</dbReference>